<dbReference type="EMBL" id="JACGWZ010000005">
    <property type="protein sequence ID" value="MBA8826232.1"/>
    <property type="molecule type" value="Genomic_DNA"/>
</dbReference>
<dbReference type="AlphaFoldDB" id="A0A839DW94"/>
<dbReference type="RefSeq" id="WP_182545485.1">
    <property type="nucleotide sequence ID" value="NZ_JACGWZ010000005.1"/>
</dbReference>
<name>A0A839DW94_9PSEU</name>
<evidence type="ECO:0000313" key="2">
    <source>
        <dbReference type="Proteomes" id="UP000569329"/>
    </source>
</evidence>
<proteinExistence type="predicted"/>
<dbReference type="Proteomes" id="UP000569329">
    <property type="component" value="Unassembled WGS sequence"/>
</dbReference>
<comment type="caution">
    <text evidence="1">The sequence shown here is derived from an EMBL/GenBank/DDBJ whole genome shotgun (WGS) entry which is preliminary data.</text>
</comment>
<gene>
    <name evidence="1" type="ORF">FHX42_003608</name>
</gene>
<accession>A0A839DW94</accession>
<reference evidence="1 2" key="1">
    <citation type="submission" date="2020-07" db="EMBL/GenBank/DDBJ databases">
        <title>Sequencing the genomes of 1000 actinobacteria strains.</title>
        <authorList>
            <person name="Klenk H.-P."/>
        </authorList>
    </citation>
    <scope>NUCLEOTIDE SEQUENCE [LARGE SCALE GENOMIC DNA]</scope>
    <source>
        <strain evidence="1 2">DSM 45975</strain>
    </source>
</reference>
<protein>
    <submittedName>
        <fullName evidence="1">Uncharacterized protein</fullName>
    </submittedName>
</protein>
<organism evidence="1 2">
    <name type="scientific">Halosaccharopolyspora lacisalsi</name>
    <dbReference type="NCBI Taxonomy" id="1000566"/>
    <lineage>
        <taxon>Bacteria</taxon>
        <taxon>Bacillati</taxon>
        <taxon>Actinomycetota</taxon>
        <taxon>Actinomycetes</taxon>
        <taxon>Pseudonocardiales</taxon>
        <taxon>Pseudonocardiaceae</taxon>
        <taxon>Halosaccharopolyspora</taxon>
    </lineage>
</organism>
<keyword evidence="2" id="KW-1185">Reference proteome</keyword>
<evidence type="ECO:0000313" key="1">
    <source>
        <dbReference type="EMBL" id="MBA8826232.1"/>
    </source>
</evidence>
<sequence length="50" mass="5461">MTGWVFRSRPDSTASSNVRALYVVPGELAQRTISLYGAHPQEEHSATKSA</sequence>